<feature type="domain" description="Polycystin cation channel PKD1/PKD2" evidence="8">
    <location>
        <begin position="164"/>
        <end position="293"/>
    </location>
</feature>
<evidence type="ECO:0000256" key="2">
    <source>
        <dbReference type="ARBA" id="ARBA00022692"/>
    </source>
</evidence>
<organism evidence="9 10">
    <name type="scientific">Thraustotheca clavata</name>
    <dbReference type="NCBI Taxonomy" id="74557"/>
    <lineage>
        <taxon>Eukaryota</taxon>
        <taxon>Sar</taxon>
        <taxon>Stramenopiles</taxon>
        <taxon>Oomycota</taxon>
        <taxon>Saprolegniomycetes</taxon>
        <taxon>Saprolegniales</taxon>
        <taxon>Achlyaceae</taxon>
        <taxon>Thraustotheca</taxon>
    </lineage>
</organism>
<reference evidence="9 10" key="1">
    <citation type="journal article" date="2014" name="Genome Biol. Evol.">
        <title>The secreted proteins of Achlya hypogyna and Thraustotheca clavata identify the ancestral oomycete secretome and reveal gene acquisitions by horizontal gene transfer.</title>
        <authorList>
            <person name="Misner I."/>
            <person name="Blouin N."/>
            <person name="Leonard G."/>
            <person name="Richards T.A."/>
            <person name="Lane C.E."/>
        </authorList>
    </citation>
    <scope>NUCLEOTIDE SEQUENCE [LARGE SCALE GENOMIC DNA]</scope>
    <source>
        <strain evidence="9 10">ATCC 34112</strain>
    </source>
</reference>
<comment type="subcellular location">
    <subcellularLocation>
        <location evidence="1">Membrane</location>
        <topology evidence="1">Multi-pass membrane protein</topology>
    </subcellularLocation>
</comment>
<dbReference type="InterPro" id="IPR013122">
    <property type="entry name" value="PKD1_2_channel"/>
</dbReference>
<evidence type="ECO:0000256" key="5">
    <source>
        <dbReference type="ARBA" id="ARBA00023136"/>
    </source>
</evidence>
<dbReference type="OrthoDB" id="78684at2759"/>
<dbReference type="Pfam" id="PF08016">
    <property type="entry name" value="PKD_channel"/>
    <property type="match status" value="1"/>
</dbReference>
<evidence type="ECO:0000259" key="8">
    <source>
        <dbReference type="Pfam" id="PF08016"/>
    </source>
</evidence>
<evidence type="ECO:0000256" key="7">
    <source>
        <dbReference type="SAM" id="Phobius"/>
    </source>
</evidence>
<feature type="transmembrane region" description="Helical" evidence="7">
    <location>
        <begin position="204"/>
        <end position="226"/>
    </location>
</feature>
<keyword evidence="2 7" id="KW-0812">Transmembrane</keyword>
<keyword evidence="4 7" id="KW-1133">Transmembrane helix</keyword>
<evidence type="ECO:0000256" key="3">
    <source>
        <dbReference type="ARBA" id="ARBA00022737"/>
    </source>
</evidence>
<dbReference type="Proteomes" id="UP000243217">
    <property type="component" value="Unassembled WGS sequence"/>
</dbReference>
<evidence type="ECO:0000256" key="1">
    <source>
        <dbReference type="ARBA" id="ARBA00004141"/>
    </source>
</evidence>
<protein>
    <recommendedName>
        <fullName evidence="8">Polycystin cation channel PKD1/PKD2 domain-containing protein</fullName>
    </recommendedName>
</protein>
<keyword evidence="10" id="KW-1185">Reference proteome</keyword>
<name>A0A1V9YRW0_9STRA</name>
<accession>A0A1V9YRW0</accession>
<feature type="transmembrane region" description="Helical" evidence="7">
    <location>
        <begin position="267"/>
        <end position="289"/>
    </location>
</feature>
<dbReference type="AlphaFoldDB" id="A0A1V9YRW0"/>
<feature type="transmembrane region" description="Helical" evidence="7">
    <location>
        <begin position="27"/>
        <end position="47"/>
    </location>
</feature>
<keyword evidence="3" id="KW-0677">Repeat</keyword>
<feature type="transmembrane region" description="Helical" evidence="7">
    <location>
        <begin position="105"/>
        <end position="125"/>
    </location>
</feature>
<dbReference type="GO" id="GO:0098703">
    <property type="term" value="P:calcium ion import across plasma membrane"/>
    <property type="evidence" value="ECO:0007669"/>
    <property type="project" value="TreeGrafter"/>
</dbReference>
<dbReference type="PANTHER" id="PTHR10582">
    <property type="entry name" value="TRANSIENT RECEPTOR POTENTIAL ION CHANNEL PROTEIN"/>
    <property type="match status" value="1"/>
</dbReference>
<feature type="transmembrane region" description="Helical" evidence="7">
    <location>
        <begin position="165"/>
        <end position="184"/>
    </location>
</feature>
<comment type="caution">
    <text evidence="9">The sequence shown here is derived from an EMBL/GenBank/DDBJ whole genome shotgun (WGS) entry which is preliminary data.</text>
</comment>
<dbReference type="PANTHER" id="PTHR10582:SF2">
    <property type="entry name" value="INACTIVE"/>
    <property type="match status" value="1"/>
</dbReference>
<dbReference type="EMBL" id="JNBS01003188">
    <property type="protein sequence ID" value="OQR88488.1"/>
    <property type="molecule type" value="Genomic_DNA"/>
</dbReference>
<dbReference type="GO" id="GO:0005886">
    <property type="term" value="C:plasma membrane"/>
    <property type="evidence" value="ECO:0007669"/>
    <property type="project" value="TreeGrafter"/>
</dbReference>
<gene>
    <name evidence="9" type="ORF">THRCLA_10290</name>
</gene>
<evidence type="ECO:0000256" key="4">
    <source>
        <dbReference type="ARBA" id="ARBA00022989"/>
    </source>
</evidence>
<evidence type="ECO:0000256" key="6">
    <source>
        <dbReference type="SAM" id="Coils"/>
    </source>
</evidence>
<evidence type="ECO:0000313" key="9">
    <source>
        <dbReference type="EMBL" id="OQR88488.1"/>
    </source>
</evidence>
<keyword evidence="6" id="KW-0175">Coiled coil</keyword>
<feature type="transmembrane region" description="Helical" evidence="7">
    <location>
        <begin position="131"/>
        <end position="153"/>
    </location>
</feature>
<keyword evidence="5 7" id="KW-0472">Membrane</keyword>
<feature type="coiled-coil region" evidence="6">
    <location>
        <begin position="365"/>
        <end position="399"/>
    </location>
</feature>
<evidence type="ECO:0000313" key="10">
    <source>
        <dbReference type="Proteomes" id="UP000243217"/>
    </source>
</evidence>
<sequence length="421" mass="49098">MYDGKFVFDPNFDIPHASLYKTKARSWLFYSSLICALVFIIPLIYYMKFQLPMDSIAISFQILVQNVYFTSVLLWLCALYFFILELRELFGEDPWIFEKLQKASCCGKVFWSVVMIFLPFITPFMSSYRKYYASFVNKLQILTYLTILGPYTFSNWNDDVYLDMYYICGAFSTISLWMLSLQYLEVNKTAGYLLPIMIDVVGDIWNFLVFYGVFQCGLTCAFYYIFPQQWDDYGSLWASFRSTYIVLFGENGIKDIQKKGENNTLGVIFRMFQCAVMVVLLLNLLVAMMNKTVNRNWEKLQSRALTSYARAILRLETITGHTATAREKLIHIKLSRDEAVLNPIFREKISKQEFSSDDTPREDTIEILTTKVAHLTKENDLLQNQVNSLKMSMQSELQELNSSVQAQMKKILESAKKIRRS</sequence>
<feature type="transmembrane region" description="Helical" evidence="7">
    <location>
        <begin position="67"/>
        <end position="84"/>
    </location>
</feature>
<proteinExistence type="predicted"/>
<dbReference type="InterPro" id="IPR024862">
    <property type="entry name" value="TRPV"/>
</dbReference>
<dbReference type="GO" id="GO:0005216">
    <property type="term" value="F:monoatomic ion channel activity"/>
    <property type="evidence" value="ECO:0007669"/>
    <property type="project" value="InterPro"/>
</dbReference>